<feature type="signal peptide" evidence="1">
    <location>
        <begin position="1"/>
        <end position="27"/>
    </location>
</feature>
<dbReference type="EMBL" id="QXFV01001363">
    <property type="protein sequence ID" value="KAE9007739.1"/>
    <property type="molecule type" value="Genomic_DNA"/>
</dbReference>
<accession>A0A6A3KDE8</accession>
<dbReference type="EMBL" id="QXFU01001303">
    <property type="protein sequence ID" value="KAE9005426.1"/>
    <property type="molecule type" value="Genomic_DNA"/>
</dbReference>
<evidence type="ECO:0008006" key="8">
    <source>
        <dbReference type="Google" id="ProtNLM"/>
    </source>
</evidence>
<dbReference type="Proteomes" id="UP000435112">
    <property type="component" value="Unassembled WGS sequence"/>
</dbReference>
<gene>
    <name evidence="3" type="ORF">PR001_g16890</name>
    <name evidence="2" type="ORF">PR002_g16766</name>
    <name evidence="4" type="ORF">PR003_g17349</name>
</gene>
<dbReference type="OrthoDB" id="10274965at2759"/>
<feature type="chain" id="PRO_5036379934" description="Secreted protein" evidence="1">
    <location>
        <begin position="28"/>
        <end position="67"/>
    </location>
</feature>
<sequence length="67" mass="7543">MTEASKTPTTGFLVVLTAPLTCGPASSRVPTAQKDNLAYIVQTREGEDHHHQRLLRVVHERERQTYV</sequence>
<evidence type="ECO:0000313" key="4">
    <source>
        <dbReference type="EMBL" id="KAE9321963.1"/>
    </source>
</evidence>
<evidence type="ECO:0000313" key="6">
    <source>
        <dbReference type="Proteomes" id="UP000434957"/>
    </source>
</evidence>
<keyword evidence="1" id="KW-0732">Signal</keyword>
<name>A0A6A3KDE8_9STRA</name>
<evidence type="ECO:0000313" key="3">
    <source>
        <dbReference type="EMBL" id="KAE9007739.1"/>
    </source>
</evidence>
<comment type="caution">
    <text evidence="2">The sequence shown here is derived from an EMBL/GenBank/DDBJ whole genome shotgun (WGS) entry which is preliminary data.</text>
</comment>
<proteinExistence type="predicted"/>
<dbReference type="AlphaFoldDB" id="A0A6A3KDE8"/>
<organism evidence="2 7">
    <name type="scientific">Phytophthora rubi</name>
    <dbReference type="NCBI Taxonomy" id="129364"/>
    <lineage>
        <taxon>Eukaryota</taxon>
        <taxon>Sar</taxon>
        <taxon>Stramenopiles</taxon>
        <taxon>Oomycota</taxon>
        <taxon>Peronosporomycetes</taxon>
        <taxon>Peronosporales</taxon>
        <taxon>Peronosporaceae</taxon>
        <taxon>Phytophthora</taxon>
    </lineage>
</organism>
<keyword evidence="6" id="KW-1185">Reference proteome</keyword>
<protein>
    <recommendedName>
        <fullName evidence="8">Secreted protein</fullName>
    </recommendedName>
</protein>
<evidence type="ECO:0000313" key="2">
    <source>
        <dbReference type="EMBL" id="KAE9005426.1"/>
    </source>
</evidence>
<dbReference type="EMBL" id="QXFT01001322">
    <property type="protein sequence ID" value="KAE9321963.1"/>
    <property type="molecule type" value="Genomic_DNA"/>
</dbReference>
<evidence type="ECO:0000313" key="5">
    <source>
        <dbReference type="Proteomes" id="UP000429607"/>
    </source>
</evidence>
<dbReference type="Proteomes" id="UP000429607">
    <property type="component" value="Unassembled WGS sequence"/>
</dbReference>
<evidence type="ECO:0000313" key="7">
    <source>
        <dbReference type="Proteomes" id="UP000435112"/>
    </source>
</evidence>
<dbReference type="Proteomes" id="UP000434957">
    <property type="component" value="Unassembled WGS sequence"/>
</dbReference>
<evidence type="ECO:0000256" key="1">
    <source>
        <dbReference type="SAM" id="SignalP"/>
    </source>
</evidence>
<reference evidence="5 7" key="1">
    <citation type="submission" date="2018-09" db="EMBL/GenBank/DDBJ databases">
        <title>Genomic investigation of the strawberry pathogen Phytophthora fragariae indicates pathogenicity is determined by transcriptional variation in three key races.</title>
        <authorList>
            <person name="Adams T.M."/>
            <person name="Armitage A.D."/>
            <person name="Sobczyk M.K."/>
            <person name="Bates H.J."/>
            <person name="Dunwell J.M."/>
            <person name="Nellist C.F."/>
            <person name="Harrison R.J."/>
        </authorList>
    </citation>
    <scope>NUCLEOTIDE SEQUENCE [LARGE SCALE GENOMIC DNA]</scope>
    <source>
        <strain evidence="3 5">SCRP249</strain>
        <strain evidence="2 7">SCRP324</strain>
        <strain evidence="4 6">SCRP333</strain>
    </source>
</reference>